<evidence type="ECO:0000256" key="3">
    <source>
        <dbReference type="ARBA" id="ARBA00022603"/>
    </source>
</evidence>
<name>A0A7C4GKG8_9BACT</name>
<dbReference type="InterPro" id="IPR000878">
    <property type="entry name" value="4pyrrol_Mease"/>
</dbReference>
<dbReference type="HAMAP" id="MF_01877">
    <property type="entry name" value="16SrRNA_methyltr_I"/>
    <property type="match status" value="1"/>
</dbReference>
<dbReference type="InterPro" id="IPR014776">
    <property type="entry name" value="4pyrrole_Mease_sub2"/>
</dbReference>
<dbReference type="InterPro" id="IPR014777">
    <property type="entry name" value="4pyrrole_Mease_sub1"/>
</dbReference>
<dbReference type="FunFam" id="3.40.1010.10:FF:000007">
    <property type="entry name" value="Ribosomal RNA small subunit methyltransferase I"/>
    <property type="match status" value="1"/>
</dbReference>
<comment type="similarity">
    <text evidence="6">Belongs to the methyltransferase superfamily. RsmI family.</text>
</comment>
<keyword evidence="4 6" id="KW-0808">Transferase</keyword>
<dbReference type="NCBIfam" id="TIGR00096">
    <property type="entry name" value="16S rRNA (cytidine(1402)-2'-O)-methyltransferase"/>
    <property type="match status" value="1"/>
</dbReference>
<dbReference type="InterPro" id="IPR035996">
    <property type="entry name" value="4pyrrol_Methylase_sf"/>
</dbReference>
<evidence type="ECO:0000259" key="8">
    <source>
        <dbReference type="Pfam" id="PF00590"/>
    </source>
</evidence>
<dbReference type="PIRSF" id="PIRSF005917">
    <property type="entry name" value="MTase_YraL"/>
    <property type="match status" value="1"/>
</dbReference>
<dbReference type="EC" id="2.1.1.198" evidence="6"/>
<dbReference type="PROSITE" id="PS01296">
    <property type="entry name" value="RSMI"/>
    <property type="match status" value="1"/>
</dbReference>
<dbReference type="EMBL" id="DSZY01000005">
    <property type="protein sequence ID" value="HGU39707.1"/>
    <property type="molecule type" value="Genomic_DNA"/>
</dbReference>
<keyword evidence="1 6" id="KW-0963">Cytoplasm</keyword>
<comment type="subcellular location">
    <subcellularLocation>
        <location evidence="6">Cytoplasm</location>
    </subcellularLocation>
</comment>
<proteinExistence type="inferred from homology"/>
<dbReference type="InterPro" id="IPR008189">
    <property type="entry name" value="rRNA_ssu_MeTfrase_I"/>
</dbReference>
<feature type="transmembrane region" description="Helical" evidence="7">
    <location>
        <begin position="129"/>
        <end position="150"/>
    </location>
</feature>
<comment type="function">
    <text evidence="6">Catalyzes the 2'-O-methylation of the ribose of cytidine 1402 (C1402) in 16S rRNA.</text>
</comment>
<dbReference type="PANTHER" id="PTHR46111:SF1">
    <property type="entry name" value="RIBOSOMAL RNA SMALL SUBUNIT METHYLTRANSFERASE I"/>
    <property type="match status" value="1"/>
</dbReference>
<dbReference type="CDD" id="cd11648">
    <property type="entry name" value="RsmI"/>
    <property type="match status" value="1"/>
</dbReference>
<dbReference type="Gene3D" id="3.40.1010.10">
    <property type="entry name" value="Cobalt-precorrin-4 Transmethylase, Domain 1"/>
    <property type="match status" value="1"/>
</dbReference>
<dbReference type="SUPFAM" id="SSF53790">
    <property type="entry name" value="Tetrapyrrole methylase"/>
    <property type="match status" value="1"/>
</dbReference>
<keyword evidence="3 6" id="KW-0489">Methyltransferase</keyword>
<accession>A0A7C4GKG8</accession>
<dbReference type="Gene3D" id="3.30.950.10">
    <property type="entry name" value="Methyltransferase, Cobalt-precorrin-4 Transmethylase, Domain 2"/>
    <property type="match status" value="1"/>
</dbReference>
<dbReference type="GO" id="GO:0070677">
    <property type="term" value="F:rRNA (cytosine-2'-O-)-methyltransferase activity"/>
    <property type="evidence" value="ECO:0007669"/>
    <property type="project" value="UniProtKB-UniRule"/>
</dbReference>
<dbReference type="InterPro" id="IPR018063">
    <property type="entry name" value="SAM_MeTrfase_RsmI_CS"/>
</dbReference>
<comment type="caution">
    <text evidence="9">The sequence shown here is derived from an EMBL/GenBank/DDBJ whole genome shotgun (WGS) entry which is preliminary data.</text>
</comment>
<evidence type="ECO:0000256" key="1">
    <source>
        <dbReference type="ARBA" id="ARBA00022490"/>
    </source>
</evidence>
<protein>
    <recommendedName>
        <fullName evidence="6">Ribosomal RNA small subunit methyltransferase I</fullName>
        <ecNumber evidence="6">2.1.1.198</ecNumber>
    </recommendedName>
    <alternativeName>
        <fullName evidence="6">16S rRNA 2'-O-ribose C1402 methyltransferase</fullName>
    </alternativeName>
    <alternativeName>
        <fullName evidence="6">rRNA (cytidine-2'-O-)-methyltransferase RsmI</fullName>
    </alternativeName>
</protein>
<evidence type="ECO:0000256" key="7">
    <source>
        <dbReference type="SAM" id="Phobius"/>
    </source>
</evidence>
<evidence type="ECO:0000256" key="4">
    <source>
        <dbReference type="ARBA" id="ARBA00022679"/>
    </source>
</evidence>
<evidence type="ECO:0000313" key="9">
    <source>
        <dbReference type="EMBL" id="HGU39707.1"/>
    </source>
</evidence>
<keyword evidence="7" id="KW-0812">Transmembrane</keyword>
<dbReference type="Pfam" id="PF00590">
    <property type="entry name" value="TP_methylase"/>
    <property type="match status" value="1"/>
</dbReference>
<dbReference type="PANTHER" id="PTHR46111">
    <property type="entry name" value="RIBOSOMAL RNA SMALL SUBUNIT METHYLTRANSFERASE I"/>
    <property type="match status" value="1"/>
</dbReference>
<dbReference type="AlphaFoldDB" id="A0A7C4GKG8"/>
<reference evidence="9" key="1">
    <citation type="journal article" date="2020" name="mSystems">
        <title>Genome- and Community-Level Interaction Insights into Carbon Utilization and Element Cycling Functions of Hydrothermarchaeota in Hydrothermal Sediment.</title>
        <authorList>
            <person name="Zhou Z."/>
            <person name="Liu Y."/>
            <person name="Xu W."/>
            <person name="Pan J."/>
            <person name="Luo Z.H."/>
            <person name="Li M."/>
        </authorList>
    </citation>
    <scope>NUCLEOTIDE SEQUENCE [LARGE SCALE GENOMIC DNA]</scope>
    <source>
        <strain evidence="9">SpSt-609</strain>
    </source>
</reference>
<gene>
    <name evidence="6 9" type="primary">rsmI</name>
    <name evidence="9" type="ORF">ENT77_00675</name>
</gene>
<keyword evidence="2 6" id="KW-0698">rRNA processing</keyword>
<organism evidence="9">
    <name type="scientific">Fervidobacterium thailandense</name>
    <dbReference type="NCBI Taxonomy" id="1008305"/>
    <lineage>
        <taxon>Bacteria</taxon>
        <taxon>Thermotogati</taxon>
        <taxon>Thermotogota</taxon>
        <taxon>Thermotogae</taxon>
        <taxon>Thermotogales</taxon>
        <taxon>Fervidobacteriaceae</taxon>
        <taxon>Fervidobacterium</taxon>
    </lineage>
</organism>
<sequence length="244" mass="27118">MEDIVNTKTNVYSVEPGTLYIVGTPIGNLMDMTIRAIEVLRSVDIVLAEDTRRTSKLLKSYNISTKLITFNEHSSNKKVEEIISVLKSGKSVALVSDAGMPIVSDPGAKLVRNCREQGLKVQVIPGPSALTSAVAVCGLSGTHFYFVGFMPRDKKRRRFLKRLKECDLIHTVVFFESPERLRKTLEDILSILGDVEICIARELTKVYEEVFCGTVSQALVHFKEPLGEITVVLKTGRDNSDVED</sequence>
<evidence type="ECO:0000256" key="5">
    <source>
        <dbReference type="ARBA" id="ARBA00022691"/>
    </source>
</evidence>
<keyword evidence="7" id="KW-1133">Transmembrane helix</keyword>
<keyword evidence="5 6" id="KW-0949">S-adenosyl-L-methionine</keyword>
<comment type="catalytic activity">
    <reaction evidence="6">
        <text>cytidine(1402) in 16S rRNA + S-adenosyl-L-methionine = 2'-O-methylcytidine(1402) in 16S rRNA + S-adenosyl-L-homocysteine + H(+)</text>
        <dbReference type="Rhea" id="RHEA:42924"/>
        <dbReference type="Rhea" id="RHEA-COMP:10285"/>
        <dbReference type="Rhea" id="RHEA-COMP:10286"/>
        <dbReference type="ChEBI" id="CHEBI:15378"/>
        <dbReference type="ChEBI" id="CHEBI:57856"/>
        <dbReference type="ChEBI" id="CHEBI:59789"/>
        <dbReference type="ChEBI" id="CHEBI:74495"/>
        <dbReference type="ChEBI" id="CHEBI:82748"/>
        <dbReference type="EC" id="2.1.1.198"/>
    </reaction>
</comment>
<keyword evidence="7" id="KW-0472">Membrane</keyword>
<evidence type="ECO:0000256" key="6">
    <source>
        <dbReference type="HAMAP-Rule" id="MF_01877"/>
    </source>
</evidence>
<evidence type="ECO:0000256" key="2">
    <source>
        <dbReference type="ARBA" id="ARBA00022552"/>
    </source>
</evidence>
<feature type="domain" description="Tetrapyrrole methylase" evidence="8">
    <location>
        <begin position="18"/>
        <end position="217"/>
    </location>
</feature>
<dbReference type="GO" id="GO:0005737">
    <property type="term" value="C:cytoplasm"/>
    <property type="evidence" value="ECO:0007669"/>
    <property type="project" value="UniProtKB-SubCell"/>
</dbReference>